<protein>
    <submittedName>
        <fullName evidence="2">Uncharacterized protein</fullName>
    </submittedName>
</protein>
<feature type="transmembrane region" description="Helical" evidence="1">
    <location>
        <begin position="112"/>
        <end position="134"/>
    </location>
</feature>
<dbReference type="Proteomes" id="UP000050517">
    <property type="component" value="Unassembled WGS sequence"/>
</dbReference>
<evidence type="ECO:0000313" key="2">
    <source>
        <dbReference type="EMBL" id="KQB84908.1"/>
    </source>
</evidence>
<name>A0A0Q0YET1_9CORY</name>
<dbReference type="PATRIC" id="fig|1544416.3.peg.36"/>
<feature type="transmembrane region" description="Helical" evidence="1">
    <location>
        <begin position="146"/>
        <end position="168"/>
    </location>
</feature>
<sequence>MSLTDFIMGYDERQARRWHAKQERRGTPLPAWRTPQRQRLLIGTYFGALSVSFIAAIGVFFSLPFIWLWIFTTLISFGSWCILRETIDHKDFAPAAVLDEYENQVLNTWRSLAFGLCTSILPLLACALGVLSVLDSANLSRWLFSLALLTASTGFLIGMLPAVGYSLAFHTSDPKE</sequence>
<dbReference type="OrthoDB" id="4410589at2"/>
<dbReference type="EMBL" id="LKST01000001">
    <property type="protein sequence ID" value="KQB84908.1"/>
    <property type="molecule type" value="Genomic_DNA"/>
</dbReference>
<reference evidence="2 3" key="1">
    <citation type="submission" date="2015-10" db="EMBL/GenBank/DDBJ databases">
        <title>Corynebacteirum lowii and Corynebacterium oculi species nova, derived from human clinical disease and and emended description of Corynebacterium mastiditis.</title>
        <authorList>
            <person name="Bernard K."/>
            <person name="Pacheco A.L."/>
            <person name="Mcdougall C."/>
            <person name="Burtx T."/>
            <person name="Weibe D."/>
            <person name="Tyler S."/>
            <person name="Olson A.B."/>
            <person name="Cnockaert M."/>
            <person name="Eguchi H."/>
            <person name="Kuwahara T."/>
            <person name="Nakayama-Imaohji H."/>
            <person name="Boudewijins M."/>
            <person name="Van Hoecke F."/>
            <person name="Bernier A.-M."/>
            <person name="Vandamme P."/>
        </authorList>
    </citation>
    <scope>NUCLEOTIDE SEQUENCE [LARGE SCALE GENOMIC DNA]</scope>
    <source>
        <strain evidence="2 3">NML 130210</strain>
    </source>
</reference>
<feature type="transmembrane region" description="Helical" evidence="1">
    <location>
        <begin position="66"/>
        <end position="83"/>
    </location>
</feature>
<evidence type="ECO:0000256" key="1">
    <source>
        <dbReference type="SAM" id="Phobius"/>
    </source>
</evidence>
<accession>A0A0Q0YET1</accession>
<keyword evidence="1" id="KW-0812">Transmembrane</keyword>
<gene>
    <name evidence="2" type="ORF">Cocul_00037</name>
</gene>
<feature type="transmembrane region" description="Helical" evidence="1">
    <location>
        <begin position="40"/>
        <end position="60"/>
    </location>
</feature>
<evidence type="ECO:0000313" key="3">
    <source>
        <dbReference type="Proteomes" id="UP000050517"/>
    </source>
</evidence>
<dbReference type="RefSeq" id="WP_055121318.1">
    <property type="nucleotide sequence ID" value="NZ_LKST01000001.1"/>
</dbReference>
<dbReference type="STRING" id="1544416.Cocul_00037"/>
<dbReference type="AlphaFoldDB" id="A0A0Q0YET1"/>
<keyword evidence="1" id="KW-1133">Transmembrane helix</keyword>
<proteinExistence type="predicted"/>
<keyword evidence="3" id="KW-1185">Reference proteome</keyword>
<keyword evidence="1" id="KW-0472">Membrane</keyword>
<comment type="caution">
    <text evidence="2">The sequence shown here is derived from an EMBL/GenBank/DDBJ whole genome shotgun (WGS) entry which is preliminary data.</text>
</comment>
<organism evidence="2 3">
    <name type="scientific">Corynebacterium oculi</name>
    <dbReference type="NCBI Taxonomy" id="1544416"/>
    <lineage>
        <taxon>Bacteria</taxon>
        <taxon>Bacillati</taxon>
        <taxon>Actinomycetota</taxon>
        <taxon>Actinomycetes</taxon>
        <taxon>Mycobacteriales</taxon>
        <taxon>Corynebacteriaceae</taxon>
        <taxon>Corynebacterium</taxon>
    </lineage>
</organism>